<organism evidence="1 2">
    <name type="scientific">Boeremia exigua</name>
    <dbReference type="NCBI Taxonomy" id="749465"/>
    <lineage>
        <taxon>Eukaryota</taxon>
        <taxon>Fungi</taxon>
        <taxon>Dikarya</taxon>
        <taxon>Ascomycota</taxon>
        <taxon>Pezizomycotina</taxon>
        <taxon>Dothideomycetes</taxon>
        <taxon>Pleosporomycetidae</taxon>
        <taxon>Pleosporales</taxon>
        <taxon>Pleosporineae</taxon>
        <taxon>Didymellaceae</taxon>
        <taxon>Boeremia</taxon>
    </lineage>
</organism>
<gene>
    <name evidence="1" type="ORF">OPT61_g1308</name>
</gene>
<reference evidence="1" key="1">
    <citation type="submission" date="2022-11" db="EMBL/GenBank/DDBJ databases">
        <title>Genome Sequence of Boeremia exigua.</title>
        <authorList>
            <person name="Buettner E."/>
        </authorList>
    </citation>
    <scope>NUCLEOTIDE SEQUENCE</scope>
    <source>
        <strain evidence="1">CU02</strain>
    </source>
</reference>
<name>A0ACC2IQW4_9PLEO</name>
<evidence type="ECO:0000313" key="1">
    <source>
        <dbReference type="EMBL" id="KAJ8117508.1"/>
    </source>
</evidence>
<sequence>MGSAQSQPRTLSPEPYVSPEERAQAQAEMRAKQQAALDKRLKNQQRKQSPSPSGAQRTSNSAKKLSALEQCNEIRPRCGNCVRLDSHCNWPSIQNQYSTSSPLSNGSSNLSPSNVEQGYPHSAGKLDTDLPILDLRLLHHWTSKCYHSLRPNEAALERADFWRDECTEVALHNPPLLHSYLAIAAVHRALTVPGSDRQSLILQAESHMSCALSIYRKQLEVPVVERAIPVFMTSTSLFMYHLGFTQLEKPEDPMEGIYNSFRLLAGVKVVVMVFWKDIKDSRLFTYLVTLADGDDDASLDARGKSDSTPEILGLKELAGSLLDVRDREACLAEIEQLHQTSVRIRHLSTRSDEYSLVLSWASRLHERFMHLVLNRNPVACIVVTYFAALLAQARPVWWVGKWPQWLLIACEQLLTTTPELLKWLEWPRRIINTKSVVSTPVPFDHTTSGPCS</sequence>
<proteinExistence type="predicted"/>
<dbReference type="Proteomes" id="UP001153331">
    <property type="component" value="Unassembled WGS sequence"/>
</dbReference>
<keyword evidence="2" id="KW-1185">Reference proteome</keyword>
<evidence type="ECO:0000313" key="2">
    <source>
        <dbReference type="Proteomes" id="UP001153331"/>
    </source>
</evidence>
<comment type="caution">
    <text evidence="1">The sequence shown here is derived from an EMBL/GenBank/DDBJ whole genome shotgun (WGS) entry which is preliminary data.</text>
</comment>
<accession>A0ACC2IQW4</accession>
<protein>
    <submittedName>
        <fullName evidence="1">Uncharacterized protein</fullName>
    </submittedName>
</protein>
<dbReference type="EMBL" id="JAPHNI010000050">
    <property type="protein sequence ID" value="KAJ8117508.1"/>
    <property type="molecule type" value="Genomic_DNA"/>
</dbReference>